<feature type="region of interest" description="Disordered" evidence="1">
    <location>
        <begin position="270"/>
        <end position="308"/>
    </location>
</feature>
<feature type="compositionally biased region" description="Low complexity" evidence="1">
    <location>
        <begin position="366"/>
        <end position="378"/>
    </location>
</feature>
<reference evidence="3" key="2">
    <citation type="submission" date="2015-07" db="EMBL/GenBank/DDBJ databases">
        <authorList>
            <person name="Noorani M."/>
        </authorList>
    </citation>
    <scope>NUCLEOTIDE SEQUENCE</scope>
    <source>
        <strain evidence="3">Yugu1</strain>
    </source>
</reference>
<gene>
    <name evidence="3" type="ORF">SETIT_3G203400v2</name>
</gene>
<feature type="region of interest" description="Disordered" evidence="1">
    <location>
        <begin position="171"/>
        <end position="190"/>
    </location>
</feature>
<dbReference type="OrthoDB" id="1930285at2759"/>
<evidence type="ECO:0000256" key="1">
    <source>
        <dbReference type="SAM" id="MobiDB-lite"/>
    </source>
</evidence>
<dbReference type="EMBL" id="CM003530">
    <property type="protein sequence ID" value="RCV17233.1"/>
    <property type="molecule type" value="Genomic_DNA"/>
</dbReference>
<feature type="domain" description="Probable zinc-ribbon" evidence="2">
    <location>
        <begin position="315"/>
        <end position="358"/>
    </location>
</feature>
<sequence length="418" mass="45343">MSEAKNIQPPAPEPSLTKLCTFRRKTRTIMESGEVRRRFGRCPYCRAMIYQDPEAVIYYCTKCRTPIRGKKPEPTEDMNHALSRLEILSADTASVFSDELDACLKQASVLDVHGNQPPLFGNPILTANSRDDARVYSNGHDEHRPLSRRTRRSACSDSFVLRYGVFMSTHSETEGGLSSPRNACGRQRRRSLVGLEEVETSIVRSRPAAPRVAPSSPLTDPAFQRDLLRSLDSLRGLIVAIEPAASVGARAAAARRGARFFRRLESHLAHALPPQEHAPRRNAGGSSTGSSPSSASSTAGGRSERRRHHHCRPVLGGAPFLVCGSCSELLQVPAATLLSRRKVARLRCSGCDEVLELTAPAGVAGSAPQQTTPTSSSALPESDEPGSCNSSERCAGAQPLHRALGYSSPSPLLQSRRY</sequence>
<dbReference type="AlphaFoldDB" id="A0A368QH52"/>
<evidence type="ECO:0000313" key="3">
    <source>
        <dbReference type="EMBL" id="RCV17233.1"/>
    </source>
</evidence>
<feature type="region of interest" description="Disordered" evidence="1">
    <location>
        <begin position="362"/>
        <end position="394"/>
    </location>
</feature>
<reference evidence="3" key="1">
    <citation type="journal article" date="2012" name="Nat. Biotechnol.">
        <title>Reference genome sequence of the model plant Setaria.</title>
        <authorList>
            <person name="Bennetzen J.L."/>
            <person name="Schmutz J."/>
            <person name="Wang H."/>
            <person name="Percifield R."/>
            <person name="Hawkins J."/>
            <person name="Pontaroli A.C."/>
            <person name="Estep M."/>
            <person name="Feng L."/>
            <person name="Vaughn J.N."/>
            <person name="Grimwood J."/>
            <person name="Jenkins J."/>
            <person name="Barry K."/>
            <person name="Lindquist E."/>
            <person name="Hellsten U."/>
            <person name="Deshpande S."/>
            <person name="Wang X."/>
            <person name="Wu X."/>
            <person name="Mitros T."/>
            <person name="Triplett J."/>
            <person name="Yang X."/>
            <person name="Ye C.Y."/>
            <person name="Mauro-Herrera M."/>
            <person name="Wang L."/>
            <person name="Li P."/>
            <person name="Sharma M."/>
            <person name="Sharma R."/>
            <person name="Ronald P.C."/>
            <person name="Panaud O."/>
            <person name="Kellogg E.A."/>
            <person name="Brutnell T.P."/>
            <person name="Doust A.N."/>
            <person name="Tuskan G.A."/>
            <person name="Rokhsar D."/>
            <person name="Devos K.M."/>
        </authorList>
    </citation>
    <scope>NUCLEOTIDE SEQUENCE [LARGE SCALE GENOMIC DNA]</scope>
    <source>
        <strain evidence="3">Yugu1</strain>
    </source>
</reference>
<proteinExistence type="predicted"/>
<feature type="compositionally biased region" description="Low complexity" evidence="1">
    <location>
        <begin position="283"/>
        <end position="301"/>
    </location>
</feature>
<organism evidence="3">
    <name type="scientific">Setaria italica</name>
    <name type="common">Foxtail millet</name>
    <name type="synonym">Panicum italicum</name>
    <dbReference type="NCBI Taxonomy" id="4555"/>
    <lineage>
        <taxon>Eukaryota</taxon>
        <taxon>Viridiplantae</taxon>
        <taxon>Streptophyta</taxon>
        <taxon>Embryophyta</taxon>
        <taxon>Tracheophyta</taxon>
        <taxon>Spermatophyta</taxon>
        <taxon>Magnoliopsida</taxon>
        <taxon>Liliopsida</taxon>
        <taxon>Poales</taxon>
        <taxon>Poaceae</taxon>
        <taxon>PACMAD clade</taxon>
        <taxon>Panicoideae</taxon>
        <taxon>Panicodae</taxon>
        <taxon>Paniceae</taxon>
        <taxon>Cenchrinae</taxon>
        <taxon>Setaria</taxon>
    </lineage>
</organism>
<dbReference type="InterPro" id="IPR040244">
    <property type="entry name" value="EDR4-like"/>
</dbReference>
<evidence type="ECO:0000259" key="2">
    <source>
        <dbReference type="Pfam" id="PF11331"/>
    </source>
</evidence>
<name>A0A368QH52_SETIT</name>
<dbReference type="InterPro" id="IPR021480">
    <property type="entry name" value="Zinc_ribbon_12"/>
</dbReference>
<accession>A0A368QH52</accession>
<protein>
    <recommendedName>
        <fullName evidence="2">Probable zinc-ribbon domain-containing protein</fullName>
    </recommendedName>
</protein>
<dbReference type="GO" id="GO:1900150">
    <property type="term" value="P:regulation of defense response to fungus"/>
    <property type="evidence" value="ECO:0007669"/>
    <property type="project" value="InterPro"/>
</dbReference>
<dbReference type="Pfam" id="PF11331">
    <property type="entry name" value="Zn_ribbon_12"/>
    <property type="match status" value="1"/>
</dbReference>
<dbReference type="PANTHER" id="PTHR31105">
    <property type="entry name" value="EXTRA-LARGE G-PROTEIN-LIKE"/>
    <property type="match status" value="1"/>
</dbReference>
<dbReference type="PANTHER" id="PTHR31105:SF43">
    <property type="entry name" value="OS05G0479900 PROTEIN"/>
    <property type="match status" value="1"/>
</dbReference>